<protein>
    <submittedName>
        <fullName evidence="2">Uncharacterized protein</fullName>
    </submittedName>
</protein>
<organism evidence="2 3">
    <name type="scientific">Aquatica leii</name>
    <dbReference type="NCBI Taxonomy" id="1421715"/>
    <lineage>
        <taxon>Eukaryota</taxon>
        <taxon>Metazoa</taxon>
        <taxon>Ecdysozoa</taxon>
        <taxon>Arthropoda</taxon>
        <taxon>Hexapoda</taxon>
        <taxon>Insecta</taxon>
        <taxon>Pterygota</taxon>
        <taxon>Neoptera</taxon>
        <taxon>Endopterygota</taxon>
        <taxon>Coleoptera</taxon>
        <taxon>Polyphaga</taxon>
        <taxon>Elateriformia</taxon>
        <taxon>Elateroidea</taxon>
        <taxon>Lampyridae</taxon>
        <taxon>Luciolinae</taxon>
        <taxon>Aquatica</taxon>
    </lineage>
</organism>
<gene>
    <name evidence="2" type="ORF">RN001_005920</name>
</gene>
<reference evidence="3" key="1">
    <citation type="submission" date="2023-01" db="EMBL/GenBank/DDBJ databases">
        <title>Key to firefly adult light organ development and bioluminescence: homeobox transcription factors regulate luciferase expression and transportation to peroxisome.</title>
        <authorList>
            <person name="Fu X."/>
        </authorList>
    </citation>
    <scope>NUCLEOTIDE SEQUENCE [LARGE SCALE GENOMIC DNA]</scope>
</reference>
<proteinExistence type="predicted"/>
<dbReference type="EMBL" id="JARPUR010000002">
    <property type="protein sequence ID" value="KAK4882601.1"/>
    <property type="molecule type" value="Genomic_DNA"/>
</dbReference>
<dbReference type="AlphaFoldDB" id="A0AAN7SAX3"/>
<comment type="caution">
    <text evidence="2">The sequence shown here is derived from an EMBL/GenBank/DDBJ whole genome shotgun (WGS) entry which is preliminary data.</text>
</comment>
<evidence type="ECO:0000256" key="1">
    <source>
        <dbReference type="SAM" id="MobiDB-lite"/>
    </source>
</evidence>
<evidence type="ECO:0000313" key="3">
    <source>
        <dbReference type="Proteomes" id="UP001353858"/>
    </source>
</evidence>
<name>A0AAN7SAX3_9COLE</name>
<keyword evidence="3" id="KW-1185">Reference proteome</keyword>
<sequence>MPLSKAGPRKDKKLGRRKLTESSKHQKGRSRYGKSLVIVRKRSNIGDIDKWDSTSKRQRDILLQDENIINDIQWLNSRSEPWDEVICKWKNTYQVRKLWKVMSVKDFYDEWRILKFNKAEVLINLYFEVKYPNSTLKQIVDWDTNFIYFSDTTFVAQLSVLPYLIPPKGKLNLDNKKIWKFSTAKTVKSIIYQAKIPGDITEIIKENKEIARAHKQTVQPYVIVEGRRCINFEISTS</sequence>
<evidence type="ECO:0000313" key="2">
    <source>
        <dbReference type="EMBL" id="KAK4882601.1"/>
    </source>
</evidence>
<feature type="region of interest" description="Disordered" evidence="1">
    <location>
        <begin position="1"/>
        <end position="32"/>
    </location>
</feature>
<accession>A0AAN7SAX3</accession>
<dbReference type="Proteomes" id="UP001353858">
    <property type="component" value="Unassembled WGS sequence"/>
</dbReference>